<organism evidence="3">
    <name type="scientific">Alloyangia mangrovi</name>
    <dbReference type="NCBI Taxonomy" id="1779329"/>
    <lineage>
        <taxon>Bacteria</taxon>
        <taxon>Pseudomonadati</taxon>
        <taxon>Pseudomonadota</taxon>
        <taxon>Alphaproteobacteria</taxon>
        <taxon>Rhodobacterales</taxon>
        <taxon>Roseobacteraceae</taxon>
        <taxon>Alloyangia</taxon>
    </lineage>
</organism>
<feature type="transmembrane region" description="Helical" evidence="1">
    <location>
        <begin position="139"/>
        <end position="155"/>
    </location>
</feature>
<feature type="transmembrane region" description="Helical" evidence="1">
    <location>
        <begin position="175"/>
        <end position="199"/>
    </location>
</feature>
<comment type="caution">
    <text evidence="3">The sequence shown here is derived from an EMBL/GenBank/DDBJ whole genome shotgun (WGS) entry which is preliminary data.</text>
</comment>
<evidence type="ECO:0000313" key="4">
    <source>
        <dbReference type="Proteomes" id="UP000217448"/>
    </source>
</evidence>
<feature type="transmembrane region" description="Helical" evidence="1">
    <location>
        <begin position="14"/>
        <end position="33"/>
    </location>
</feature>
<sequence length="220" mass="24525">MVGPGEAMTQTHRLTALLIALLALGALWLQVYVGLARRPDHEVWQELWRLGRYFTILTNLMVAVTFAGIAAGHRSPPWWLAAVALWILIVAIVYHGLLARPLDGIRWWSDMAVHTFVPITVGLWWLALAPKDGLMPRHAVWWLLWPLIYVSYALIRGEFDGRHPYFFIDPHEVGWSGVGLWCVALGVSFWLGGLGVVALGRLLSRPSPSADGAPDGPQVR</sequence>
<keyword evidence="1" id="KW-0812">Transmembrane</keyword>
<evidence type="ECO:0000313" key="3">
    <source>
        <dbReference type="EMBL" id="PBD17024.1"/>
    </source>
</evidence>
<dbReference type="EMBL" id="NTHN02000035">
    <property type="protein sequence ID" value="MCT4371971.1"/>
    <property type="molecule type" value="Genomic_DNA"/>
</dbReference>
<dbReference type="OrthoDB" id="9809977at2"/>
<name>A0A2A3JRA5_9RHOB</name>
<reference evidence="2" key="3">
    <citation type="submission" date="2024-05" db="EMBL/GenBank/DDBJ databases">
        <title>Yangia mangrovi SAOS 153D genome.</title>
        <authorList>
            <person name="Verma A."/>
            <person name="Pal Y."/>
            <person name="Sundharam S."/>
            <person name="Bisht B."/>
            <person name="Srinivasan K."/>
        </authorList>
    </citation>
    <scope>NUCLEOTIDE SEQUENCE</scope>
    <source>
        <strain evidence="2">SAOS 153D</strain>
    </source>
</reference>
<feature type="transmembrane region" description="Helical" evidence="1">
    <location>
        <begin position="53"/>
        <end position="71"/>
    </location>
</feature>
<evidence type="ECO:0000313" key="2">
    <source>
        <dbReference type="EMBL" id="MCT4371971.1"/>
    </source>
</evidence>
<evidence type="ECO:0000256" key="1">
    <source>
        <dbReference type="SAM" id="Phobius"/>
    </source>
</evidence>
<dbReference type="InterPro" id="IPR049713">
    <property type="entry name" value="Pr6Pr-like"/>
</dbReference>
<feature type="transmembrane region" description="Helical" evidence="1">
    <location>
        <begin position="105"/>
        <end position="127"/>
    </location>
</feature>
<reference evidence="3" key="1">
    <citation type="submission" date="2017-09" db="EMBL/GenBank/DDBJ databases">
        <title>Yangia sp. SAOS 153D whole genome sequencing.</title>
        <authorList>
            <person name="Verma A."/>
            <person name="Krishnamurthi S."/>
        </authorList>
    </citation>
    <scope>NUCLEOTIDE SEQUENCE [LARGE SCALE GENOMIC DNA]</scope>
    <source>
        <strain evidence="3">SAOS 153D</strain>
    </source>
</reference>
<keyword evidence="4" id="KW-1185">Reference proteome</keyword>
<dbReference type="Proteomes" id="UP000217448">
    <property type="component" value="Unassembled WGS sequence"/>
</dbReference>
<proteinExistence type="predicted"/>
<keyword evidence="1" id="KW-0472">Membrane</keyword>
<gene>
    <name evidence="2" type="ORF">CLG85_017250</name>
    <name evidence="3" type="ORF">CLG85_22380</name>
</gene>
<keyword evidence="1" id="KW-1133">Transmembrane helix</keyword>
<dbReference type="AlphaFoldDB" id="A0A2A3JRA5"/>
<protein>
    <submittedName>
        <fullName evidence="2">Pr6Pr family membrane protein</fullName>
    </submittedName>
</protein>
<dbReference type="EMBL" id="NTHN01000472">
    <property type="protein sequence ID" value="PBD17024.1"/>
    <property type="molecule type" value="Genomic_DNA"/>
</dbReference>
<accession>A0A2A3JRA5</accession>
<feature type="transmembrane region" description="Helical" evidence="1">
    <location>
        <begin position="78"/>
        <end position="99"/>
    </location>
</feature>
<reference evidence="4" key="2">
    <citation type="submission" date="2023-07" db="EMBL/GenBank/DDBJ databases">
        <title>Yangia mangrovi SAOS 153D genome.</title>
        <authorList>
            <person name="Verma A."/>
            <person name="Pal Y."/>
            <person name="Sundharam S."/>
            <person name="Bisht B."/>
            <person name="Srinivasan K."/>
        </authorList>
    </citation>
    <scope>NUCLEOTIDE SEQUENCE [LARGE SCALE GENOMIC DNA]</scope>
    <source>
        <strain evidence="4">SAOS 153D</strain>
    </source>
</reference>
<dbReference type="NCBIfam" id="NF038065">
    <property type="entry name" value="Pr6Pr"/>
    <property type="match status" value="1"/>
</dbReference>